<dbReference type="InterPro" id="IPR050471">
    <property type="entry name" value="AB_hydrolase"/>
</dbReference>
<name>A0ABV5MSK2_9ACTN</name>
<dbReference type="RefSeq" id="WP_246656379.1">
    <property type="nucleotide sequence ID" value="NZ_CP061913.1"/>
</dbReference>
<dbReference type="PANTHER" id="PTHR43433">
    <property type="entry name" value="HYDROLASE, ALPHA/BETA FOLD FAMILY PROTEIN"/>
    <property type="match status" value="1"/>
</dbReference>
<comment type="caution">
    <text evidence="2">The sequence shown here is derived from an EMBL/GenBank/DDBJ whole genome shotgun (WGS) entry which is preliminary data.</text>
</comment>
<dbReference type="EMBL" id="JBHMCA010000091">
    <property type="protein sequence ID" value="MFB9451795.1"/>
    <property type="molecule type" value="Genomic_DNA"/>
</dbReference>
<evidence type="ECO:0000313" key="2">
    <source>
        <dbReference type="EMBL" id="MFB9451795.1"/>
    </source>
</evidence>
<feature type="domain" description="AB hydrolase-1" evidence="1">
    <location>
        <begin position="26"/>
        <end position="264"/>
    </location>
</feature>
<dbReference type="InterPro" id="IPR000073">
    <property type="entry name" value="AB_hydrolase_1"/>
</dbReference>
<organism evidence="2 3">
    <name type="scientific">Dactylosporangium vinaceum</name>
    <dbReference type="NCBI Taxonomy" id="53362"/>
    <lineage>
        <taxon>Bacteria</taxon>
        <taxon>Bacillati</taxon>
        <taxon>Actinomycetota</taxon>
        <taxon>Actinomycetes</taxon>
        <taxon>Micromonosporales</taxon>
        <taxon>Micromonosporaceae</taxon>
        <taxon>Dactylosporangium</taxon>
    </lineage>
</organism>
<accession>A0ABV5MSK2</accession>
<gene>
    <name evidence="2" type="ORF">ACFFTR_52790</name>
</gene>
<evidence type="ECO:0000259" key="1">
    <source>
        <dbReference type="Pfam" id="PF00561"/>
    </source>
</evidence>
<dbReference type="SUPFAM" id="SSF53474">
    <property type="entry name" value="alpha/beta-Hydrolases"/>
    <property type="match status" value="1"/>
</dbReference>
<sequence>MTTEFGVELGDGRLLHAYDTGGDGAVVYWHHGTPNIGEPPVPLFDAAERLGLRFLSHSRPGYGASTPAAGRSIADVAGDVAAVADAAGVERFAVMGHSGGGAHALACAALLPERVVAAVGISGLAPFEPSTAEGFDWYAGMADGAADSLRAAREGRAAKERALGAATGEEDIGFQAADWEALETDWAWFDQIVPPALVMGPGGLIDDDLASAGAWGFDPAVISRPVLLVHGAIDRMVPASHSTWLAQRIPGAQLRIVPDAGHITAMRQGAAALEWLRGFLVASA</sequence>
<dbReference type="InterPro" id="IPR029058">
    <property type="entry name" value="AB_hydrolase_fold"/>
</dbReference>
<keyword evidence="3" id="KW-1185">Reference proteome</keyword>
<dbReference type="PANTHER" id="PTHR43433:SF10">
    <property type="entry name" value="AB HYDROLASE-1 DOMAIN-CONTAINING PROTEIN"/>
    <property type="match status" value="1"/>
</dbReference>
<protein>
    <submittedName>
        <fullName evidence="2">Alpha/beta fold hydrolase</fullName>
    </submittedName>
</protein>
<dbReference type="Gene3D" id="3.40.50.1820">
    <property type="entry name" value="alpha/beta hydrolase"/>
    <property type="match status" value="1"/>
</dbReference>
<reference evidence="2 3" key="1">
    <citation type="submission" date="2024-09" db="EMBL/GenBank/DDBJ databases">
        <authorList>
            <person name="Sun Q."/>
            <person name="Mori K."/>
        </authorList>
    </citation>
    <scope>NUCLEOTIDE SEQUENCE [LARGE SCALE GENOMIC DNA]</scope>
    <source>
        <strain evidence="2 3">JCM 3307</strain>
    </source>
</reference>
<proteinExistence type="predicted"/>
<keyword evidence="2" id="KW-0378">Hydrolase</keyword>
<dbReference type="Proteomes" id="UP001589608">
    <property type="component" value="Unassembled WGS sequence"/>
</dbReference>
<dbReference type="Pfam" id="PF00561">
    <property type="entry name" value="Abhydrolase_1"/>
    <property type="match status" value="1"/>
</dbReference>
<dbReference type="GO" id="GO:0016787">
    <property type="term" value="F:hydrolase activity"/>
    <property type="evidence" value="ECO:0007669"/>
    <property type="project" value="UniProtKB-KW"/>
</dbReference>
<evidence type="ECO:0000313" key="3">
    <source>
        <dbReference type="Proteomes" id="UP001589608"/>
    </source>
</evidence>